<evidence type="ECO:0000313" key="2">
    <source>
        <dbReference type="Proteomes" id="UP001287356"/>
    </source>
</evidence>
<comment type="caution">
    <text evidence="1">The sequence shown here is derived from an EMBL/GenBank/DDBJ whole genome shotgun (WGS) entry which is preliminary data.</text>
</comment>
<dbReference type="AlphaFoldDB" id="A0AAE0N8L5"/>
<gene>
    <name evidence="1" type="ORF">B0T24DRAFT_264195</name>
</gene>
<organism evidence="1 2">
    <name type="scientific">Lasiosphaeria ovina</name>
    <dbReference type="NCBI Taxonomy" id="92902"/>
    <lineage>
        <taxon>Eukaryota</taxon>
        <taxon>Fungi</taxon>
        <taxon>Dikarya</taxon>
        <taxon>Ascomycota</taxon>
        <taxon>Pezizomycotina</taxon>
        <taxon>Sordariomycetes</taxon>
        <taxon>Sordariomycetidae</taxon>
        <taxon>Sordariales</taxon>
        <taxon>Lasiosphaeriaceae</taxon>
        <taxon>Lasiosphaeria</taxon>
    </lineage>
</organism>
<evidence type="ECO:0000313" key="1">
    <source>
        <dbReference type="EMBL" id="KAK3373484.1"/>
    </source>
</evidence>
<reference evidence="1" key="1">
    <citation type="journal article" date="2023" name="Mol. Phylogenet. Evol.">
        <title>Genome-scale phylogeny and comparative genomics of the fungal order Sordariales.</title>
        <authorList>
            <person name="Hensen N."/>
            <person name="Bonometti L."/>
            <person name="Westerberg I."/>
            <person name="Brannstrom I.O."/>
            <person name="Guillou S."/>
            <person name="Cros-Aarteil S."/>
            <person name="Calhoun S."/>
            <person name="Haridas S."/>
            <person name="Kuo A."/>
            <person name="Mondo S."/>
            <person name="Pangilinan J."/>
            <person name="Riley R."/>
            <person name="LaButti K."/>
            <person name="Andreopoulos B."/>
            <person name="Lipzen A."/>
            <person name="Chen C."/>
            <person name="Yan M."/>
            <person name="Daum C."/>
            <person name="Ng V."/>
            <person name="Clum A."/>
            <person name="Steindorff A."/>
            <person name="Ohm R.A."/>
            <person name="Martin F."/>
            <person name="Silar P."/>
            <person name="Natvig D.O."/>
            <person name="Lalanne C."/>
            <person name="Gautier V."/>
            <person name="Ament-Velasquez S.L."/>
            <person name="Kruys A."/>
            <person name="Hutchinson M.I."/>
            <person name="Powell A.J."/>
            <person name="Barry K."/>
            <person name="Miller A.N."/>
            <person name="Grigoriev I.V."/>
            <person name="Debuchy R."/>
            <person name="Gladieux P."/>
            <person name="Hiltunen Thoren M."/>
            <person name="Johannesson H."/>
        </authorList>
    </citation>
    <scope>NUCLEOTIDE SEQUENCE</scope>
    <source>
        <strain evidence="1">CBS 958.72</strain>
    </source>
</reference>
<keyword evidence="2" id="KW-1185">Reference proteome</keyword>
<sequence length="233" mass="26482">MHTLTPGQCQYTLVLCCPLPFRPSGISYPWPRWGREGRVPVSHSIKHKAIEVPFQFRPQMHGVLVRDAAARCREGSPESQPALKETKPCGYTRQKLVLGLFSSNSPPYQVFYITGFVSWGHRKKLEAEAQPARQRTWTLDLLLDQCLLISQGGFWPTHDARRSKPGTATKRTYDSHMATISRIFIFAPPCFSLEHLLGVIIRRDSEPDSFFFGFCFSCLLTVKVDVVPVHRHA</sequence>
<proteinExistence type="predicted"/>
<name>A0AAE0N8L5_9PEZI</name>
<accession>A0AAE0N8L5</accession>
<dbReference type="EMBL" id="JAULSN010000004">
    <property type="protein sequence ID" value="KAK3373484.1"/>
    <property type="molecule type" value="Genomic_DNA"/>
</dbReference>
<reference evidence="1" key="2">
    <citation type="submission" date="2023-06" db="EMBL/GenBank/DDBJ databases">
        <authorList>
            <consortium name="Lawrence Berkeley National Laboratory"/>
            <person name="Haridas S."/>
            <person name="Hensen N."/>
            <person name="Bonometti L."/>
            <person name="Westerberg I."/>
            <person name="Brannstrom I.O."/>
            <person name="Guillou S."/>
            <person name="Cros-Aarteil S."/>
            <person name="Calhoun S."/>
            <person name="Kuo A."/>
            <person name="Mondo S."/>
            <person name="Pangilinan J."/>
            <person name="Riley R."/>
            <person name="Labutti K."/>
            <person name="Andreopoulos B."/>
            <person name="Lipzen A."/>
            <person name="Chen C."/>
            <person name="Yanf M."/>
            <person name="Daum C."/>
            <person name="Ng V."/>
            <person name="Clum A."/>
            <person name="Steindorff A."/>
            <person name="Ohm R."/>
            <person name="Martin F."/>
            <person name="Silar P."/>
            <person name="Natvig D."/>
            <person name="Lalanne C."/>
            <person name="Gautier V."/>
            <person name="Ament-Velasquez S.L."/>
            <person name="Kruys A."/>
            <person name="Hutchinson M.I."/>
            <person name="Powell A.J."/>
            <person name="Barry K."/>
            <person name="Miller A.N."/>
            <person name="Grigoriev I.V."/>
            <person name="Debuchy R."/>
            <person name="Gladieux P."/>
            <person name="Thoren M.H."/>
            <person name="Johannesson H."/>
        </authorList>
    </citation>
    <scope>NUCLEOTIDE SEQUENCE</scope>
    <source>
        <strain evidence="1">CBS 958.72</strain>
    </source>
</reference>
<dbReference type="Proteomes" id="UP001287356">
    <property type="component" value="Unassembled WGS sequence"/>
</dbReference>
<protein>
    <submittedName>
        <fullName evidence="1">Uncharacterized protein</fullName>
    </submittedName>
</protein>